<dbReference type="AlphaFoldDB" id="A0A6G0TZW0"/>
<protein>
    <submittedName>
        <fullName evidence="1">Uncharacterized protein</fullName>
    </submittedName>
</protein>
<accession>A0A6G0TZW0</accession>
<dbReference type="EMBL" id="VYZN01000012">
    <property type="protein sequence ID" value="KAE9541895.1"/>
    <property type="molecule type" value="Genomic_DNA"/>
</dbReference>
<gene>
    <name evidence="1" type="ORF">AGLY_003886</name>
</gene>
<name>A0A6G0TZW0_APHGL</name>
<comment type="caution">
    <text evidence="1">The sequence shown here is derived from an EMBL/GenBank/DDBJ whole genome shotgun (WGS) entry which is preliminary data.</text>
</comment>
<dbReference type="Proteomes" id="UP000475862">
    <property type="component" value="Unassembled WGS sequence"/>
</dbReference>
<organism evidence="1 2">
    <name type="scientific">Aphis glycines</name>
    <name type="common">Soybean aphid</name>
    <dbReference type="NCBI Taxonomy" id="307491"/>
    <lineage>
        <taxon>Eukaryota</taxon>
        <taxon>Metazoa</taxon>
        <taxon>Ecdysozoa</taxon>
        <taxon>Arthropoda</taxon>
        <taxon>Hexapoda</taxon>
        <taxon>Insecta</taxon>
        <taxon>Pterygota</taxon>
        <taxon>Neoptera</taxon>
        <taxon>Paraneoptera</taxon>
        <taxon>Hemiptera</taxon>
        <taxon>Sternorrhyncha</taxon>
        <taxon>Aphidomorpha</taxon>
        <taxon>Aphidoidea</taxon>
        <taxon>Aphididae</taxon>
        <taxon>Aphidini</taxon>
        <taxon>Aphis</taxon>
        <taxon>Aphis</taxon>
    </lineage>
</organism>
<keyword evidence="2" id="KW-1185">Reference proteome</keyword>
<evidence type="ECO:0000313" key="1">
    <source>
        <dbReference type="EMBL" id="KAE9541895.1"/>
    </source>
</evidence>
<sequence length="176" mass="20239">MFVHILTSSTVFRIFLISSTHNLNNLIPMNHVHNKKTIQLIHYQFLVLLIGSIIVKLCGKSGNIDGTAFFFNDNLPLSIRLIEPSDILVSKYLCTQVSSKCFSHTLSIPGRNFLSVLWIALVHISRRSASYNITSYLWRFKHCFTFNTEHINGLTFSITISKRRFVIQQIKNLILI</sequence>
<reference evidence="1 2" key="1">
    <citation type="submission" date="2019-08" db="EMBL/GenBank/DDBJ databases">
        <title>The genome of the soybean aphid Biotype 1, its phylome, world population structure and adaptation to the North American continent.</title>
        <authorList>
            <person name="Giordano R."/>
            <person name="Donthu R.K."/>
            <person name="Hernandez A.G."/>
            <person name="Wright C.L."/>
            <person name="Zimin A.V."/>
        </authorList>
    </citation>
    <scope>NUCLEOTIDE SEQUENCE [LARGE SCALE GENOMIC DNA]</scope>
    <source>
        <tissue evidence="1">Whole aphids</tissue>
    </source>
</reference>
<evidence type="ECO:0000313" key="2">
    <source>
        <dbReference type="Proteomes" id="UP000475862"/>
    </source>
</evidence>
<proteinExistence type="predicted"/>